<reference evidence="2" key="1">
    <citation type="submission" date="2016-03" db="EMBL/GenBank/DDBJ databases">
        <authorList>
            <person name="Oger P.M."/>
        </authorList>
    </citation>
    <scope>NUCLEOTIDE SEQUENCE [LARGE SCALE GENOMIC DNA]</scope>
    <source>
        <strain evidence="2">OG-1</strain>
    </source>
</reference>
<organism evidence="1 2">
    <name type="scientific">Thermococcus peptonophilus</name>
    <dbReference type="NCBI Taxonomy" id="53952"/>
    <lineage>
        <taxon>Archaea</taxon>
        <taxon>Methanobacteriati</taxon>
        <taxon>Methanobacteriota</taxon>
        <taxon>Thermococci</taxon>
        <taxon>Thermococcales</taxon>
        <taxon>Thermococcaceae</taxon>
        <taxon>Thermococcus</taxon>
    </lineage>
</organism>
<accession>A0A142CSB0</accession>
<keyword evidence="2" id="KW-1185">Reference proteome</keyword>
<evidence type="ECO:0000313" key="1">
    <source>
        <dbReference type="EMBL" id="AMQ17662.1"/>
    </source>
</evidence>
<sequence length="183" mass="21903">MSRIAYREDEKENLRRIIAQIYKLDYKNLLSYWATQEVKKAEMYQLLYHLAKKINWDERIAGLFREMYIDSVTQAEKLISVFKKQFPEEKMEYSEISSLEVELSEERLKDAVFSGRFREVLGTLIEIERLAEEIYGHLTEKTEDKEAKNVFSWLYKISSEHYNLLGRLYEEIFDKTNSDDING</sequence>
<evidence type="ECO:0000313" key="2">
    <source>
        <dbReference type="Proteomes" id="UP000073604"/>
    </source>
</evidence>
<dbReference type="OrthoDB" id="91829at2157"/>
<dbReference type="STRING" id="53952.A0127_00005"/>
<dbReference type="InterPro" id="IPR009078">
    <property type="entry name" value="Ferritin-like_SF"/>
</dbReference>
<name>A0A142CSB0_9EURY</name>
<dbReference type="Gene3D" id="1.20.1260.10">
    <property type="match status" value="1"/>
</dbReference>
<dbReference type="EMBL" id="CP014750">
    <property type="protein sequence ID" value="AMQ17662.1"/>
    <property type="molecule type" value="Genomic_DNA"/>
</dbReference>
<dbReference type="KEGG" id="tpep:A0127_00005"/>
<dbReference type="InterPro" id="IPR012347">
    <property type="entry name" value="Ferritin-like"/>
</dbReference>
<gene>
    <name evidence="1" type="ORF">A0127_00005</name>
</gene>
<dbReference type="RefSeq" id="WP_062386191.1">
    <property type="nucleotide sequence ID" value="NZ_CP014750.1"/>
</dbReference>
<dbReference type="Proteomes" id="UP000073604">
    <property type="component" value="Chromosome"/>
</dbReference>
<proteinExistence type="predicted"/>
<evidence type="ECO:0008006" key="3">
    <source>
        <dbReference type="Google" id="ProtNLM"/>
    </source>
</evidence>
<protein>
    <recommendedName>
        <fullName evidence="3">Rubrerythrin</fullName>
    </recommendedName>
</protein>
<dbReference type="SUPFAM" id="SSF47240">
    <property type="entry name" value="Ferritin-like"/>
    <property type="match status" value="1"/>
</dbReference>
<dbReference type="AlphaFoldDB" id="A0A142CSB0"/>
<dbReference type="GeneID" id="27138881"/>